<dbReference type="HAMAP" id="MF_01080">
    <property type="entry name" value="TruB_bact"/>
    <property type="match status" value="1"/>
</dbReference>
<dbReference type="Pfam" id="PF01509">
    <property type="entry name" value="TruB_N"/>
    <property type="match status" value="1"/>
</dbReference>
<keyword evidence="8" id="KW-1185">Reference proteome</keyword>
<dbReference type="AlphaFoldDB" id="A0A3T0D540"/>
<comment type="similarity">
    <text evidence="2 5">Belongs to the pseudouridine synthase TruB family. Type 1 subfamily.</text>
</comment>
<comment type="catalytic activity">
    <reaction evidence="1 5">
        <text>uridine(55) in tRNA = pseudouridine(55) in tRNA</text>
        <dbReference type="Rhea" id="RHEA:42532"/>
        <dbReference type="Rhea" id="RHEA-COMP:10101"/>
        <dbReference type="Rhea" id="RHEA-COMP:10102"/>
        <dbReference type="ChEBI" id="CHEBI:65314"/>
        <dbReference type="ChEBI" id="CHEBI:65315"/>
        <dbReference type="EC" id="5.4.99.25"/>
    </reaction>
</comment>
<evidence type="ECO:0000256" key="1">
    <source>
        <dbReference type="ARBA" id="ARBA00000385"/>
    </source>
</evidence>
<dbReference type="NCBIfam" id="TIGR00431">
    <property type="entry name" value="TruB"/>
    <property type="match status" value="1"/>
</dbReference>
<name>A0A3T0D540_9FIRM</name>
<evidence type="ECO:0000313" key="8">
    <source>
        <dbReference type="Proteomes" id="UP000282930"/>
    </source>
</evidence>
<dbReference type="PANTHER" id="PTHR13767">
    <property type="entry name" value="TRNA-PSEUDOURIDINE SYNTHASE"/>
    <property type="match status" value="1"/>
</dbReference>
<dbReference type="EC" id="5.4.99.25" evidence="5"/>
<feature type="active site" description="Nucleophile" evidence="5">
    <location>
        <position position="37"/>
    </location>
</feature>
<accession>A0A3T0D540</accession>
<dbReference type="GO" id="GO:0003723">
    <property type="term" value="F:RNA binding"/>
    <property type="evidence" value="ECO:0007669"/>
    <property type="project" value="InterPro"/>
</dbReference>
<evidence type="ECO:0000313" key="7">
    <source>
        <dbReference type="EMBL" id="AZT90191.1"/>
    </source>
</evidence>
<dbReference type="EMBL" id="CP034791">
    <property type="protein sequence ID" value="AZT90191.1"/>
    <property type="molecule type" value="Genomic_DNA"/>
</dbReference>
<evidence type="ECO:0000256" key="3">
    <source>
        <dbReference type="ARBA" id="ARBA00022694"/>
    </source>
</evidence>
<dbReference type="InterPro" id="IPR002501">
    <property type="entry name" value="PsdUridine_synth_N"/>
</dbReference>
<evidence type="ECO:0000256" key="5">
    <source>
        <dbReference type="HAMAP-Rule" id="MF_01080"/>
    </source>
</evidence>
<keyword evidence="3 5" id="KW-0819">tRNA processing</keyword>
<dbReference type="GO" id="GO:1990481">
    <property type="term" value="P:mRNA pseudouridine synthesis"/>
    <property type="evidence" value="ECO:0007669"/>
    <property type="project" value="TreeGrafter"/>
</dbReference>
<dbReference type="InterPro" id="IPR020103">
    <property type="entry name" value="PsdUridine_synth_cat_dom_sf"/>
</dbReference>
<keyword evidence="4 5" id="KW-0413">Isomerase</keyword>
<gene>
    <name evidence="5 7" type="primary">truB</name>
    <name evidence="7" type="ORF">ELD05_05815</name>
</gene>
<protein>
    <recommendedName>
        <fullName evidence="5">tRNA pseudouridine synthase B</fullName>
        <ecNumber evidence="5">5.4.99.25</ecNumber>
    </recommendedName>
    <alternativeName>
        <fullName evidence="5">tRNA pseudouridine(55) synthase</fullName>
        <shortName evidence="5">Psi55 synthase</shortName>
    </alternativeName>
    <alternativeName>
        <fullName evidence="5">tRNA pseudouridylate synthase</fullName>
    </alternativeName>
    <alternativeName>
        <fullName evidence="5">tRNA-uridine isomerase</fullName>
    </alternativeName>
</protein>
<comment type="function">
    <text evidence="5">Responsible for synthesis of pseudouridine from uracil-55 in the psi GC loop of transfer RNAs.</text>
</comment>
<feature type="domain" description="Pseudouridine synthase II N-terminal" evidence="6">
    <location>
        <begin position="25"/>
        <end position="169"/>
    </location>
</feature>
<dbReference type="GO" id="GO:0160148">
    <property type="term" value="F:tRNA pseudouridine(55) synthase activity"/>
    <property type="evidence" value="ECO:0007669"/>
    <property type="project" value="UniProtKB-EC"/>
</dbReference>
<dbReference type="SUPFAM" id="SSF55120">
    <property type="entry name" value="Pseudouridine synthase"/>
    <property type="match status" value="1"/>
</dbReference>
<proteinExistence type="inferred from homology"/>
<organism evidence="7 8">
    <name type="scientific">Caldicellulosiruptor changbaiensis</name>
    <dbReference type="NCBI Taxonomy" id="1222016"/>
    <lineage>
        <taxon>Bacteria</taxon>
        <taxon>Bacillati</taxon>
        <taxon>Bacillota</taxon>
        <taxon>Bacillota incertae sedis</taxon>
        <taxon>Caldicellulosiruptorales</taxon>
        <taxon>Caldicellulosiruptoraceae</taxon>
        <taxon>Caldicellulosiruptor</taxon>
    </lineage>
</organism>
<dbReference type="KEGG" id="ccha:ELD05_05815"/>
<dbReference type="Proteomes" id="UP000282930">
    <property type="component" value="Chromosome"/>
</dbReference>
<dbReference type="InterPro" id="IPR014780">
    <property type="entry name" value="tRNA_psdUridine_synth_TruB"/>
</dbReference>
<sequence>MNGILLVDKPVGLTSHDVVEYVRKLFKTKVGHCGTLDPFASGLLVLLIGEATKLSSFFTKTKKTYIATIQFGIKTDTLDITGRVQLRNNIFIEQSEIEDCLKDLKGEVELSVPIYSAKKVNGRKLYEYAREGIDIEIPKIKSIIYSIEMINYCYPYMTFAVECSHGTYIRSLAEKIANKLSTVATLVQLRRAKSGVFDIKAASSLDFISKHSIIPLENLISNEIVVNESAYKKLINGNPLTRKDIKEVKLNNSLFEDFYKINMKDTFFVYKREGDRFKYLLKVENYR</sequence>
<dbReference type="CDD" id="cd02573">
    <property type="entry name" value="PseudoU_synth_EcTruB"/>
    <property type="match status" value="1"/>
</dbReference>
<evidence type="ECO:0000256" key="4">
    <source>
        <dbReference type="ARBA" id="ARBA00023235"/>
    </source>
</evidence>
<evidence type="ECO:0000259" key="6">
    <source>
        <dbReference type="Pfam" id="PF01509"/>
    </source>
</evidence>
<evidence type="ECO:0000256" key="2">
    <source>
        <dbReference type="ARBA" id="ARBA00005642"/>
    </source>
</evidence>
<dbReference type="PANTHER" id="PTHR13767:SF2">
    <property type="entry name" value="PSEUDOURIDYLATE SYNTHASE TRUB1"/>
    <property type="match status" value="1"/>
</dbReference>
<dbReference type="GO" id="GO:0031119">
    <property type="term" value="P:tRNA pseudouridine synthesis"/>
    <property type="evidence" value="ECO:0007669"/>
    <property type="project" value="UniProtKB-UniRule"/>
</dbReference>
<dbReference type="Gene3D" id="3.30.2350.10">
    <property type="entry name" value="Pseudouridine synthase"/>
    <property type="match status" value="1"/>
</dbReference>
<dbReference type="RefSeq" id="WP_127351684.1">
    <property type="nucleotide sequence ID" value="NZ_CP034791.1"/>
</dbReference>
<reference evidence="7 8" key="1">
    <citation type="submission" date="2018-12" db="EMBL/GenBank/DDBJ databases">
        <title>Genome sequence from the cellulolytic species, Caldicellulosiruptor changbaiensis.</title>
        <authorList>
            <person name="Blumer-Schuette S.E."/>
            <person name="Mendoza C."/>
        </authorList>
    </citation>
    <scope>NUCLEOTIDE SEQUENCE [LARGE SCALE GENOMIC DNA]</scope>
    <source>
        <strain evidence="7 8">CBS-Z</strain>
    </source>
</reference>